<dbReference type="Proteomes" id="UP000556026">
    <property type="component" value="Unassembled WGS sequence"/>
</dbReference>
<dbReference type="EMBL" id="BLXX01000036">
    <property type="protein sequence ID" value="GFO62081.1"/>
    <property type="molecule type" value="Genomic_DNA"/>
</dbReference>
<feature type="domain" description="ISXO2-like transposase" evidence="1">
    <location>
        <begin position="137"/>
        <end position="284"/>
    </location>
</feature>
<dbReference type="NCBIfam" id="NF033547">
    <property type="entry name" value="transpos_IS1595"/>
    <property type="match status" value="1"/>
</dbReference>
<evidence type="ECO:0000259" key="1">
    <source>
        <dbReference type="SMART" id="SM01126"/>
    </source>
</evidence>
<reference evidence="3" key="1">
    <citation type="submission" date="2020-06" db="EMBL/GenBank/DDBJ databases">
        <title>Draft genomic sequence of Geomonas sp. Red330.</title>
        <authorList>
            <person name="Itoh H."/>
            <person name="Zhenxing X."/>
            <person name="Ushijima N."/>
            <person name="Masuda Y."/>
            <person name="Shiratori Y."/>
            <person name="Senoo K."/>
        </authorList>
    </citation>
    <scope>NUCLEOTIDE SEQUENCE [LARGE SCALE GENOMIC DNA]</scope>
    <source>
        <strain evidence="3">Red330</strain>
    </source>
</reference>
<comment type="caution">
    <text evidence="2">The sequence shown here is derived from an EMBL/GenBank/DDBJ whole genome shotgun (WGS) entry which is preliminary data.</text>
</comment>
<organism evidence="2 3">
    <name type="scientific">Geomonas silvestris</name>
    <dbReference type="NCBI Taxonomy" id="2740184"/>
    <lineage>
        <taxon>Bacteria</taxon>
        <taxon>Pseudomonadati</taxon>
        <taxon>Thermodesulfobacteriota</taxon>
        <taxon>Desulfuromonadia</taxon>
        <taxon>Geobacterales</taxon>
        <taxon>Geobacteraceae</taxon>
        <taxon>Geomonas</taxon>
    </lineage>
</organism>
<name>A0A6V8MQ05_9BACT</name>
<dbReference type="Pfam" id="PF12760">
    <property type="entry name" value="Zn_ribbon_IS1595"/>
    <property type="match status" value="1"/>
</dbReference>
<protein>
    <submittedName>
        <fullName evidence="2">DDE transposase</fullName>
    </submittedName>
</protein>
<dbReference type="InterPro" id="IPR024442">
    <property type="entry name" value="Transposase_Zn_ribbon"/>
</dbReference>
<dbReference type="AlphaFoldDB" id="A0A6V8MQ05"/>
<dbReference type="InterPro" id="IPR024445">
    <property type="entry name" value="Tnp_ISXO2-like"/>
</dbReference>
<keyword evidence="3" id="KW-1185">Reference proteome</keyword>
<evidence type="ECO:0000313" key="2">
    <source>
        <dbReference type="EMBL" id="GFO62081.1"/>
    </source>
</evidence>
<sequence>MKMNRLQFQQGLSLKSFLAQYGNEDQCEAAIESARWPTGFICPKCKGTRHCSYKRGRVKVFQCTACRKQTTLTEDTIFHSTKLPFTTWFQAMYFLTQNKNNMSSLELMRLLGVTYRAAWRIKHKLMQVMFEREQSTKLHGRVEIDDSYLGGEYQGKRGRGSENKVPFIAAVQTNKQNNPVYALFSPVQSFGHSDVRTWASQRLAPSTTVVSDGFWCFTAVTQIGCPHERHVVRKGTMKTQKMECFKWVNTILGNVKNAIIGTYHAFDFSKYPHRYLGEYQYRFNRRFDLAAMLPRLIAATVCTGRRPEAWLRTAEDWR</sequence>
<dbReference type="Pfam" id="PF12762">
    <property type="entry name" value="DDE_Tnp_IS1595"/>
    <property type="match status" value="1"/>
</dbReference>
<gene>
    <name evidence="2" type="ORF">GMST_44060</name>
</gene>
<accession>A0A6V8MQ05</accession>
<evidence type="ECO:0000313" key="3">
    <source>
        <dbReference type="Proteomes" id="UP000556026"/>
    </source>
</evidence>
<proteinExistence type="predicted"/>
<dbReference type="RefSeq" id="WP_183356858.1">
    <property type="nucleotide sequence ID" value="NZ_BLXX01000036.1"/>
</dbReference>
<dbReference type="SMART" id="SM01126">
    <property type="entry name" value="DDE_Tnp_IS1595"/>
    <property type="match status" value="1"/>
</dbReference>